<evidence type="ECO:0000256" key="8">
    <source>
        <dbReference type="ARBA" id="ARBA00023198"/>
    </source>
</evidence>
<dbReference type="Proteomes" id="UP000585614">
    <property type="component" value="Unassembled WGS sequence"/>
</dbReference>
<feature type="region of interest" description="Disordered" evidence="9">
    <location>
        <begin position="126"/>
        <end position="176"/>
    </location>
</feature>
<feature type="compositionally biased region" description="Polar residues" evidence="9">
    <location>
        <begin position="129"/>
        <end position="146"/>
    </location>
</feature>
<comment type="subcellular location">
    <subcellularLocation>
        <location evidence="1">Secreted</location>
    </subcellularLocation>
</comment>
<feature type="transmembrane region" description="Helical" evidence="10">
    <location>
        <begin position="432"/>
        <end position="452"/>
    </location>
</feature>
<dbReference type="GO" id="GO:0048020">
    <property type="term" value="F:CCR chemokine receptor binding"/>
    <property type="evidence" value="ECO:0007669"/>
    <property type="project" value="TreeGrafter"/>
</dbReference>
<feature type="region of interest" description="Disordered" evidence="9">
    <location>
        <begin position="403"/>
        <end position="425"/>
    </location>
</feature>
<dbReference type="Ensembl" id="ENSRFET00010011231.1">
    <property type="protein sequence ID" value="ENSRFEP00010010267.1"/>
    <property type="gene ID" value="ENSRFEG00010006940.1"/>
</dbReference>
<dbReference type="SUPFAM" id="SSF54117">
    <property type="entry name" value="Interleukin 8-like chemokines"/>
    <property type="match status" value="1"/>
</dbReference>
<keyword evidence="5" id="KW-0964">Secreted</keyword>
<keyword evidence="6 11" id="KW-0732">Signal</keyword>
<keyword evidence="4" id="KW-0202">Cytokine</keyword>
<evidence type="ECO:0000256" key="5">
    <source>
        <dbReference type="ARBA" id="ARBA00022525"/>
    </source>
</evidence>
<dbReference type="GeneTree" id="ENSGT01130000278316"/>
<dbReference type="PANTHER" id="PTHR12015">
    <property type="entry name" value="SMALL INDUCIBLE CYTOKINE A"/>
    <property type="match status" value="1"/>
</dbReference>
<dbReference type="FunFam" id="2.40.50.40:FF:000012">
    <property type="entry name" value="C-C motif chemokine"/>
    <property type="match status" value="1"/>
</dbReference>
<evidence type="ECO:0000313" key="13">
    <source>
        <dbReference type="EMBL" id="KAF6287852.1"/>
    </source>
</evidence>
<dbReference type="EMBL" id="JACAGC010000022">
    <property type="protein sequence ID" value="KAF6287852.1"/>
    <property type="molecule type" value="Genomic_DNA"/>
</dbReference>
<keyword evidence="3" id="KW-0145">Chemotaxis</keyword>
<dbReference type="GO" id="GO:0030335">
    <property type="term" value="P:positive regulation of cell migration"/>
    <property type="evidence" value="ECO:0007669"/>
    <property type="project" value="TreeGrafter"/>
</dbReference>
<dbReference type="InterPro" id="IPR001811">
    <property type="entry name" value="Chemokine_IL8-like_dom"/>
</dbReference>
<dbReference type="Pfam" id="PF00048">
    <property type="entry name" value="IL8"/>
    <property type="match status" value="1"/>
</dbReference>
<evidence type="ECO:0000256" key="3">
    <source>
        <dbReference type="ARBA" id="ARBA00022500"/>
    </source>
</evidence>
<comment type="similarity">
    <text evidence="2">Belongs to the intercrine beta (chemokine CC) family.</text>
</comment>
<evidence type="ECO:0000256" key="7">
    <source>
        <dbReference type="ARBA" id="ARBA00023157"/>
    </source>
</evidence>
<dbReference type="InterPro" id="IPR039809">
    <property type="entry name" value="Chemokine_b/g/d"/>
</dbReference>
<feature type="signal peptide" evidence="11">
    <location>
        <begin position="1"/>
        <end position="24"/>
    </location>
</feature>
<keyword evidence="8" id="KW-0395">Inflammatory response</keyword>
<evidence type="ECO:0000259" key="12">
    <source>
        <dbReference type="SMART" id="SM00199"/>
    </source>
</evidence>
<evidence type="ECO:0000256" key="1">
    <source>
        <dbReference type="ARBA" id="ARBA00004613"/>
    </source>
</evidence>
<dbReference type="PRINTS" id="PR01721">
    <property type="entry name" value="FRACTALKINE"/>
</dbReference>
<evidence type="ECO:0000256" key="9">
    <source>
        <dbReference type="SAM" id="MobiDB-lite"/>
    </source>
</evidence>
<keyword evidence="10" id="KW-0812">Transmembrane</keyword>
<evidence type="ECO:0000256" key="2">
    <source>
        <dbReference type="ARBA" id="ARBA00010868"/>
    </source>
</evidence>
<dbReference type="GO" id="GO:0008009">
    <property type="term" value="F:chemokine activity"/>
    <property type="evidence" value="ECO:0007669"/>
    <property type="project" value="InterPro"/>
</dbReference>
<dbReference type="GO" id="GO:0048245">
    <property type="term" value="P:eosinophil chemotaxis"/>
    <property type="evidence" value="ECO:0007669"/>
    <property type="project" value="TreeGrafter"/>
</dbReference>
<evidence type="ECO:0000256" key="11">
    <source>
        <dbReference type="SAM" id="SignalP"/>
    </source>
</evidence>
<dbReference type="PANTHER" id="PTHR12015:SF92">
    <property type="entry name" value="FRACTALKINE"/>
    <property type="match status" value="1"/>
</dbReference>
<evidence type="ECO:0000313" key="16">
    <source>
        <dbReference type="Proteomes" id="UP000585614"/>
    </source>
</evidence>
<keyword evidence="7" id="KW-1015">Disulfide bond</keyword>
<reference evidence="14" key="5">
    <citation type="submission" date="2025-05" db="UniProtKB">
        <authorList>
            <consortium name="Ensembl"/>
        </authorList>
    </citation>
    <scope>IDENTIFICATION</scope>
</reference>
<keyword evidence="10" id="KW-1133">Transmembrane helix</keyword>
<keyword evidence="15" id="KW-1185">Reference proteome</keyword>
<dbReference type="InterPro" id="IPR036048">
    <property type="entry name" value="Interleukin_8-like_sf"/>
</dbReference>
<reference evidence="14 15" key="2">
    <citation type="journal article" date="2018" name="Annu Rev Anim Biosci">
        <title>Bat Biology, Genomes, and the Bat1K Project: To Generate Chromosome-Level Genomes for All Living Bat Species.</title>
        <authorList>
            <person name="Teeling E.C."/>
            <person name="Vernes S.C."/>
            <person name="Davalos L.M."/>
            <person name="Ray D.A."/>
            <person name="Gilbert M.T.P."/>
            <person name="Myers E."/>
        </authorList>
    </citation>
    <scope>NUCLEOTIDE SEQUENCE</scope>
</reference>
<feature type="compositionally biased region" description="Low complexity" evidence="9">
    <location>
        <begin position="243"/>
        <end position="284"/>
    </location>
</feature>
<feature type="compositionally biased region" description="Basic and acidic residues" evidence="9">
    <location>
        <begin position="411"/>
        <end position="421"/>
    </location>
</feature>
<proteinExistence type="inferred from homology"/>
<dbReference type="Gene3D" id="2.40.50.40">
    <property type="match status" value="1"/>
</dbReference>
<sequence length="485" mass="50943">MAPPPLSWLLRLAVLCHLTMLLAGHHGVKKCKTACNKMTSPIPQERLISYQRNEASCGKPAIILETIRNRFFCADPEAEWVREAMKYLDSKDTSGPRHTNDTMAPGIAAKIMGDPRTTMAAVLEPKATGESSNQETQKALGTSSELPTGAAGSWRSMSPTASKAPKGQPPAGPETTKLYNSAAVTTTTSQQSSAAYQPGLVTSAQAPSTQTLPTQVPSTQTLPTQVPSTQALPTQVPSTQALPSQTPSTQTLPTQTPSTQTPSTQAPSTQTPSTQAPSTQAPSTKAPSTQTLPSQAPCTQAPSTQTLPSQAPSTQAPSTQTLPTQVPSTQAPIILHTAPEDSTGPEGQDVWTGRQNPMPESSVEPKEMGPSAAHPDAFRGPSSMPHVSIVPVSCEGASSSRELVASGSWAPKDEDPQRPDVPDSQAATRRQAVGLLAFLGLLFCVGVAMFAYQSLQACHLAGDMVEGLRFIPRNCGSNSYVLVPV</sequence>
<reference evidence="13 16" key="4">
    <citation type="journal article" date="2020" name="Nature">
        <title>Six reference-quality genomes reveal evolution of bat adaptations.</title>
        <authorList>
            <person name="Jebb D."/>
            <person name="Huang Z."/>
            <person name="Pippel M."/>
            <person name="Hughes G.M."/>
            <person name="Lavrichenko K."/>
            <person name="Devanna P."/>
            <person name="Winkler S."/>
            <person name="Jermiin L.S."/>
            <person name="Skirmuntt E.C."/>
            <person name="Katzourakis A."/>
            <person name="Burkitt-Gray L."/>
            <person name="Ray D.A."/>
            <person name="Sullivan K.A.M."/>
            <person name="Roscito J.G."/>
            <person name="Kirilenko B.M."/>
            <person name="Davalos L.M."/>
            <person name="Corthals A.P."/>
            <person name="Power M.L."/>
            <person name="Jones G."/>
            <person name="Ransome R.D."/>
            <person name="Dechmann D.K.N."/>
            <person name="Locatelli A.G."/>
            <person name="Puechmaille S.J."/>
            <person name="Fedrigo O."/>
            <person name="Jarvis E.D."/>
            <person name="Hiller M."/>
            <person name="Vernes S.C."/>
            <person name="Myers E.W."/>
            <person name="Teeling E.C."/>
        </authorList>
    </citation>
    <scope>NUCLEOTIDE SEQUENCE [LARGE SCALE GENOMIC DNA]</scope>
    <source>
        <strain evidence="13">MRhiFer1</strain>
        <tissue evidence="13">Lung</tissue>
    </source>
</reference>
<reference evidence="14 15" key="3">
    <citation type="submission" date="2018-12" db="EMBL/GenBank/DDBJ databases">
        <title>G10K-VGP greater horseshoe bat female genome, primary haplotype.</title>
        <authorList>
            <person name="Teeling E."/>
            <person name="Myers G."/>
            <person name="Vernes S."/>
            <person name="Pippel M."/>
            <person name="Winkler S."/>
            <person name="Fedrigo O."/>
            <person name="Rhie A."/>
            <person name="Koren S."/>
            <person name="Phillippy A."/>
            <person name="Lewin H."/>
            <person name="Damas J."/>
            <person name="Howe K."/>
            <person name="Mountcastle J."/>
            <person name="Jarvis E.D."/>
        </authorList>
    </citation>
    <scope>NUCLEOTIDE SEQUENCE [LARGE SCALE GENOMIC DNA]</scope>
</reference>
<feature type="domain" description="Chemokine interleukin-8-like" evidence="12">
    <location>
        <begin position="28"/>
        <end position="88"/>
    </location>
</feature>
<accession>A0A671EIK2</accession>
<dbReference type="OMA" id="QNQESCG"/>
<dbReference type="GO" id="GO:0005615">
    <property type="term" value="C:extracellular space"/>
    <property type="evidence" value="ECO:0007669"/>
    <property type="project" value="UniProtKB-KW"/>
</dbReference>
<feature type="region of interest" description="Disordered" evidence="9">
    <location>
        <begin position="205"/>
        <end position="384"/>
    </location>
</feature>
<feature type="chain" id="PRO_5044625732" description="Chemokine interleukin-8-like domain-containing protein" evidence="11">
    <location>
        <begin position="25"/>
        <end position="485"/>
    </location>
</feature>
<evidence type="ECO:0000256" key="10">
    <source>
        <dbReference type="SAM" id="Phobius"/>
    </source>
</evidence>
<dbReference type="Proteomes" id="UP000472240">
    <property type="component" value="Chromosome 15"/>
</dbReference>
<dbReference type="GO" id="GO:0061844">
    <property type="term" value="P:antimicrobial humoral immune response mediated by antimicrobial peptide"/>
    <property type="evidence" value="ECO:0007669"/>
    <property type="project" value="TreeGrafter"/>
</dbReference>
<protein>
    <recommendedName>
        <fullName evidence="12">Chemokine interleukin-8-like domain-containing protein</fullName>
    </recommendedName>
</protein>
<dbReference type="SMART" id="SM00199">
    <property type="entry name" value="SCY"/>
    <property type="match status" value="1"/>
</dbReference>
<feature type="compositionally biased region" description="Polar residues" evidence="9">
    <location>
        <begin position="205"/>
        <end position="242"/>
    </location>
</feature>
<dbReference type="GO" id="GO:0070098">
    <property type="term" value="P:chemokine-mediated signaling pathway"/>
    <property type="evidence" value="ECO:0007669"/>
    <property type="project" value="TreeGrafter"/>
</dbReference>
<evidence type="ECO:0000313" key="14">
    <source>
        <dbReference type="Ensembl" id="ENSRFEP00010010267.1"/>
    </source>
</evidence>
<keyword evidence="10" id="KW-0472">Membrane</keyword>
<name>A0A671EIK2_RHIFE</name>
<dbReference type="AlphaFoldDB" id="A0A671EIK2"/>
<reference evidence="14 15" key="1">
    <citation type="journal article" date="2015" name="Annu Rev Anim Biosci">
        <title>The Genome 10K Project: a way forward.</title>
        <authorList>
            <person name="Koepfli K.P."/>
            <person name="Paten B."/>
            <person name="O'Brien S.J."/>
            <person name="Koepfli K.P."/>
            <person name="Paten B."/>
            <person name="Antunes A."/>
            <person name="Belov K."/>
            <person name="Bustamante C."/>
            <person name="Castoe T.A."/>
            <person name="Clawson H."/>
            <person name="Crawford A.J."/>
            <person name="Diekhans M."/>
            <person name="Distel D."/>
            <person name="Durbin R."/>
            <person name="Earl D."/>
            <person name="Fujita M.K."/>
            <person name="Gamble T."/>
            <person name="Georges A."/>
            <person name="Gemmell N."/>
            <person name="Gilbert M.T."/>
            <person name="Graves J.M."/>
            <person name="Green R.E."/>
            <person name="Hickey G."/>
            <person name="Jarvis E.D."/>
            <person name="Johnson W."/>
            <person name="Komissarov A."/>
            <person name="Korf I."/>
            <person name="Kuhn R."/>
            <person name="Larkin D.M."/>
            <person name="Lewin H."/>
            <person name="Lopez J.V."/>
            <person name="Ma J."/>
            <person name="Marques-Bonet T."/>
            <person name="Miller W."/>
            <person name="Murphy R."/>
            <person name="Pevzner P."/>
            <person name="Shapiro B."/>
            <person name="Steiner C."/>
            <person name="Tamazian G."/>
            <person name="Venkatesh B."/>
            <person name="Wang J."/>
            <person name="Wayne R."/>
            <person name="Wiley E."/>
            <person name="Yang H."/>
            <person name="Zhang G."/>
            <person name="Haussler D."/>
            <person name="Ryder O."/>
            <person name="O'Brien S.J."/>
        </authorList>
    </citation>
    <scope>NUCLEOTIDE SEQUENCE</scope>
</reference>
<evidence type="ECO:0000313" key="15">
    <source>
        <dbReference type="Proteomes" id="UP000472240"/>
    </source>
</evidence>
<dbReference type="GO" id="GO:0006954">
    <property type="term" value="P:inflammatory response"/>
    <property type="evidence" value="ECO:0007669"/>
    <property type="project" value="UniProtKB-KW"/>
</dbReference>
<evidence type="ECO:0000256" key="4">
    <source>
        <dbReference type="ARBA" id="ARBA00022514"/>
    </source>
</evidence>
<gene>
    <name evidence="14" type="primary">CCL17</name>
    <name evidence="13" type="ORF">mRhiFer1_003533</name>
</gene>
<organism evidence="14 15">
    <name type="scientific">Rhinolophus ferrumequinum</name>
    <name type="common">Greater horseshoe bat</name>
    <dbReference type="NCBI Taxonomy" id="59479"/>
    <lineage>
        <taxon>Eukaryota</taxon>
        <taxon>Metazoa</taxon>
        <taxon>Chordata</taxon>
        <taxon>Craniata</taxon>
        <taxon>Vertebrata</taxon>
        <taxon>Euteleostomi</taxon>
        <taxon>Mammalia</taxon>
        <taxon>Eutheria</taxon>
        <taxon>Laurasiatheria</taxon>
        <taxon>Chiroptera</taxon>
        <taxon>Yinpterochiroptera</taxon>
        <taxon>Rhinolophoidea</taxon>
        <taxon>Rhinolophidae</taxon>
        <taxon>Rhinolophinae</taxon>
        <taxon>Rhinolophus</taxon>
    </lineage>
</organism>
<evidence type="ECO:0000256" key="6">
    <source>
        <dbReference type="ARBA" id="ARBA00022729"/>
    </source>
</evidence>
<feature type="compositionally biased region" description="Polar residues" evidence="9">
    <location>
        <begin position="285"/>
        <end position="331"/>
    </location>
</feature>